<reference evidence="2 3" key="2">
    <citation type="journal article" date="2012" name="J. Bacteriol.">
        <title>Genome Sequences of Burkholderia sp. Strains CCGE1002 and H160, Isolated from Legume Nodules in Mexico and Brazil.</title>
        <authorList>
            <person name="Ormeno-Orrillo E."/>
            <person name="Rogel M.A."/>
            <person name="Chueire L.M."/>
            <person name="Tiedje J.M."/>
            <person name="Martinez-Romero E."/>
            <person name="Hungria M."/>
        </authorList>
    </citation>
    <scope>NUCLEOTIDE SEQUENCE [LARGE SCALE GENOMIC DNA]</scope>
    <source>
        <strain evidence="2 3">CCGE1002</strain>
    </source>
</reference>
<reference evidence="2 3" key="1">
    <citation type="submission" date="2010-04" db="EMBL/GenBank/DDBJ databases">
        <title>Complete sequence of chromosome 1 of Burkholderia sp. CCGE1002.</title>
        <authorList>
            <consortium name="US DOE Joint Genome Institute"/>
            <person name="Lucas S."/>
            <person name="Copeland A."/>
            <person name="Lapidus A."/>
            <person name="Cheng J.-F."/>
            <person name="Bruce D."/>
            <person name="Goodwin L."/>
            <person name="Pitluck S."/>
            <person name="Chertkov O."/>
            <person name="Detter J.C."/>
            <person name="Han C."/>
            <person name="Tapia R."/>
            <person name="Land M."/>
            <person name="Hauser L."/>
            <person name="Kyrpides N."/>
            <person name="Ovchinnikova G."/>
            <person name="Martinez-Romero E."/>
            <person name="Hernandez M.A.R."/>
            <person name="Tiedje J.M."/>
            <person name="Woyke T."/>
        </authorList>
    </citation>
    <scope>NUCLEOTIDE SEQUENCE [LARGE SCALE GENOMIC DNA]</scope>
    <source>
        <strain evidence="2 3">CCGE1002</strain>
    </source>
</reference>
<dbReference type="KEGG" id="bge:BC1002_1332"/>
<dbReference type="AlphaFoldDB" id="D5W7L4"/>
<keyword evidence="1" id="KW-0472">Membrane</keyword>
<organism evidence="2 3">
    <name type="scientific">Paraburkholderia atlantica</name>
    <dbReference type="NCBI Taxonomy" id="2654982"/>
    <lineage>
        <taxon>Bacteria</taxon>
        <taxon>Pseudomonadati</taxon>
        <taxon>Pseudomonadota</taxon>
        <taxon>Betaproteobacteria</taxon>
        <taxon>Burkholderiales</taxon>
        <taxon>Burkholderiaceae</taxon>
        <taxon>Paraburkholderia</taxon>
    </lineage>
</organism>
<evidence type="ECO:0000313" key="3">
    <source>
        <dbReference type="Proteomes" id="UP000002190"/>
    </source>
</evidence>
<gene>
    <name evidence="2" type="ordered locus">BC1002_1332</name>
</gene>
<dbReference type="eggNOG" id="ENOG50316RW">
    <property type="taxonomic scope" value="Bacteria"/>
</dbReference>
<feature type="transmembrane region" description="Helical" evidence="1">
    <location>
        <begin position="34"/>
        <end position="54"/>
    </location>
</feature>
<evidence type="ECO:0000313" key="2">
    <source>
        <dbReference type="EMBL" id="ADG15409.1"/>
    </source>
</evidence>
<keyword evidence="1" id="KW-1133">Transmembrane helix</keyword>
<dbReference type="HOGENOM" id="CLU_1988473_0_0_4"/>
<evidence type="ECO:0000256" key="1">
    <source>
        <dbReference type="SAM" id="Phobius"/>
    </source>
</evidence>
<dbReference type="Proteomes" id="UP000002190">
    <property type="component" value="Chromosome 1"/>
</dbReference>
<feature type="transmembrane region" description="Helical" evidence="1">
    <location>
        <begin position="96"/>
        <end position="117"/>
    </location>
</feature>
<feature type="transmembrane region" description="Helical" evidence="1">
    <location>
        <begin position="66"/>
        <end position="84"/>
    </location>
</feature>
<proteinExistence type="predicted"/>
<name>D5W7L4_PARAM</name>
<keyword evidence="1" id="KW-0812">Transmembrane</keyword>
<accession>D5W7L4</accession>
<sequence length="125" mass="13868">MAFNRHRSSRCGTSIVKRFSHRSLNCFDVFRRRAIPAFVTACMSMSQFNLSALLDFIGHDLSPVRAVILFFLIGYVVVGLPVHFRQGAASRDVWGTAAGVTMAAIYVAFIAGVYPWLHHVSVIGH</sequence>
<dbReference type="EMBL" id="CP002013">
    <property type="protein sequence ID" value="ADG15409.1"/>
    <property type="molecule type" value="Genomic_DNA"/>
</dbReference>
<protein>
    <submittedName>
        <fullName evidence="2">Uncharacterized protein</fullName>
    </submittedName>
</protein>